<protein>
    <submittedName>
        <fullName evidence="1">Uncharacterized protein</fullName>
    </submittedName>
</protein>
<dbReference type="EMBL" id="LR134318">
    <property type="protein sequence ID" value="VEF09300.1"/>
    <property type="molecule type" value="Genomic_DNA"/>
</dbReference>
<name>A0A3S4QKK8_PSEFL</name>
<sequence length="138" mass="15863">MVEKMKYVTFDSQGVLESRLIRGLNDIPEGAVEVNERLWMRITQELDGVWKLADDGAITKHALPELQPVEYSAEEIEALRRRAYADPITGSDRLFAEAQRMQVMDEPGWETVRTAGIKRFKEIQQEFPWVKPSAQSLN</sequence>
<evidence type="ECO:0000313" key="2">
    <source>
        <dbReference type="Proteomes" id="UP000281909"/>
    </source>
</evidence>
<dbReference type="AlphaFoldDB" id="A0A3S4QKK8"/>
<dbReference type="Proteomes" id="UP000281909">
    <property type="component" value="Chromosome"/>
</dbReference>
<evidence type="ECO:0000313" key="1">
    <source>
        <dbReference type="EMBL" id="VEF09300.1"/>
    </source>
</evidence>
<accession>A0A3S4QKK8</accession>
<proteinExistence type="predicted"/>
<gene>
    <name evidence="1" type="ORF">NCTC9428_01198</name>
</gene>
<organism evidence="1 2">
    <name type="scientific">Pseudomonas fluorescens</name>
    <dbReference type="NCBI Taxonomy" id="294"/>
    <lineage>
        <taxon>Bacteria</taxon>
        <taxon>Pseudomonadati</taxon>
        <taxon>Pseudomonadota</taxon>
        <taxon>Gammaproteobacteria</taxon>
        <taxon>Pseudomonadales</taxon>
        <taxon>Pseudomonadaceae</taxon>
        <taxon>Pseudomonas</taxon>
    </lineage>
</organism>
<reference evidence="1 2" key="1">
    <citation type="submission" date="2018-12" db="EMBL/GenBank/DDBJ databases">
        <authorList>
            <consortium name="Pathogen Informatics"/>
        </authorList>
    </citation>
    <scope>NUCLEOTIDE SEQUENCE [LARGE SCALE GENOMIC DNA]</scope>
    <source>
        <strain evidence="1 2">NCTC9428</strain>
    </source>
</reference>